<name>A0A291AXA3_9CAUD</name>
<protein>
    <submittedName>
        <fullName evidence="1">Uncharacterized protein</fullName>
    </submittedName>
</protein>
<proteinExistence type="predicted"/>
<reference evidence="1 2" key="1">
    <citation type="submission" date="2017-05" db="EMBL/GenBank/DDBJ databases">
        <title>The isolation and characterization of 16 novel Shigella-infecting phages from the environment.</title>
        <authorList>
            <person name="Doore S.M."/>
            <person name="Schrad J.R."/>
            <person name="Dover J.A."/>
            <person name="Parent K.N."/>
        </authorList>
    </citation>
    <scope>NUCLEOTIDE SEQUENCE [LARGE SCALE GENOMIC DNA]</scope>
</reference>
<gene>
    <name evidence="1" type="ORF">St162_gp18</name>
</gene>
<dbReference type="EMBL" id="MF158037">
    <property type="protein sequence ID" value="ATE85603.1"/>
    <property type="molecule type" value="Genomic_DNA"/>
</dbReference>
<dbReference type="Proteomes" id="UP000221254">
    <property type="component" value="Segment"/>
</dbReference>
<evidence type="ECO:0000313" key="1">
    <source>
        <dbReference type="EMBL" id="ATE85603.1"/>
    </source>
</evidence>
<sequence>MVARYRFNYVQEMFETDAGEQYCETERDEWVKYEDYAELKELLDALAYSVLNYPLSPDTEELAKGVLGD</sequence>
<keyword evidence="2" id="KW-1185">Reference proteome</keyword>
<organism evidence="1 2">
    <name type="scientific">Salmonella phage St162</name>
    <dbReference type="NCBI Taxonomy" id="2024312"/>
    <lineage>
        <taxon>Viruses</taxon>
        <taxon>Duplodnaviria</taxon>
        <taxon>Heunggongvirae</taxon>
        <taxon>Uroviricota</taxon>
        <taxon>Caudoviricetes</taxon>
        <taxon>Sarkviridae</taxon>
        <taxon>Guernseyvirinae</taxon>
        <taxon>Cornellvirus</taxon>
        <taxon>Cornellvirus St162</taxon>
    </lineage>
</organism>
<evidence type="ECO:0000313" key="2">
    <source>
        <dbReference type="Proteomes" id="UP000221254"/>
    </source>
</evidence>
<accession>A0A291AXA3</accession>